<dbReference type="PANTHER" id="PTHR33929:SF1">
    <property type="entry name" value="MEMBRANE-ASSOCIATED KINASE REGULATOR 2-RELATED"/>
    <property type="match status" value="1"/>
</dbReference>
<dbReference type="AlphaFoldDB" id="A0A7J7LQQ2"/>
<dbReference type="OrthoDB" id="689803at2759"/>
<organism evidence="1 2">
    <name type="scientific">Kingdonia uniflora</name>
    <dbReference type="NCBI Taxonomy" id="39325"/>
    <lineage>
        <taxon>Eukaryota</taxon>
        <taxon>Viridiplantae</taxon>
        <taxon>Streptophyta</taxon>
        <taxon>Embryophyta</taxon>
        <taxon>Tracheophyta</taxon>
        <taxon>Spermatophyta</taxon>
        <taxon>Magnoliopsida</taxon>
        <taxon>Ranunculales</taxon>
        <taxon>Circaeasteraceae</taxon>
        <taxon>Kingdonia</taxon>
    </lineage>
</organism>
<evidence type="ECO:0000313" key="1">
    <source>
        <dbReference type="EMBL" id="KAF6144981.1"/>
    </source>
</evidence>
<reference evidence="1 2" key="1">
    <citation type="journal article" date="2020" name="IScience">
        <title>Genome Sequencing of the Endangered Kingdonia uniflora (Circaeasteraceae, Ranunculales) Reveals Potential Mechanisms of Evolutionary Specialization.</title>
        <authorList>
            <person name="Sun Y."/>
            <person name="Deng T."/>
            <person name="Zhang A."/>
            <person name="Moore M.J."/>
            <person name="Landis J.B."/>
            <person name="Lin N."/>
            <person name="Zhang H."/>
            <person name="Zhang X."/>
            <person name="Huang J."/>
            <person name="Zhang X."/>
            <person name="Sun H."/>
            <person name="Wang H."/>
        </authorList>
    </citation>
    <scope>NUCLEOTIDE SEQUENCE [LARGE SCALE GENOMIC DNA]</scope>
    <source>
        <strain evidence="1">TB1705</strain>
        <tissue evidence="1">Leaf</tissue>
    </source>
</reference>
<protein>
    <submittedName>
        <fullName evidence="1">Uncharacterized protein</fullName>
    </submittedName>
</protein>
<sequence>MLQHRSQQGINQAMKRVDSVTQQEDVIQSAILDCKRSFNLSPESDSSLLTRSMSDPFSSEVLLQELFFKILERESCDCVKMLLLTRVCEIFQRFCNEYSLRRTCGIL</sequence>
<gene>
    <name evidence="1" type="ORF">GIB67_013332</name>
</gene>
<dbReference type="GO" id="GO:0005886">
    <property type="term" value="C:plasma membrane"/>
    <property type="evidence" value="ECO:0007669"/>
    <property type="project" value="InterPro"/>
</dbReference>
<dbReference type="EMBL" id="JACGCM010002086">
    <property type="protein sequence ID" value="KAF6144981.1"/>
    <property type="molecule type" value="Genomic_DNA"/>
</dbReference>
<keyword evidence="2" id="KW-1185">Reference proteome</keyword>
<name>A0A7J7LQQ2_9MAGN</name>
<evidence type="ECO:0000313" key="2">
    <source>
        <dbReference type="Proteomes" id="UP000541444"/>
    </source>
</evidence>
<dbReference type="InterPro" id="IPR039619">
    <property type="entry name" value="MAKR2/5"/>
</dbReference>
<accession>A0A7J7LQQ2</accession>
<comment type="caution">
    <text evidence="1">The sequence shown here is derived from an EMBL/GenBank/DDBJ whole genome shotgun (WGS) entry which is preliminary data.</text>
</comment>
<dbReference type="PANTHER" id="PTHR33929">
    <property type="entry name" value="MEMBRANE-ASSOCIATED KINASE REGULATOR 2-RELATED"/>
    <property type="match status" value="1"/>
</dbReference>
<dbReference type="Proteomes" id="UP000541444">
    <property type="component" value="Unassembled WGS sequence"/>
</dbReference>
<proteinExistence type="predicted"/>